<dbReference type="Proteomes" id="UP001208570">
    <property type="component" value="Unassembled WGS sequence"/>
</dbReference>
<feature type="region of interest" description="Disordered" evidence="1">
    <location>
        <begin position="443"/>
        <end position="479"/>
    </location>
</feature>
<feature type="region of interest" description="Disordered" evidence="1">
    <location>
        <begin position="498"/>
        <end position="519"/>
    </location>
</feature>
<protein>
    <submittedName>
        <fullName evidence="2">Uncharacterized protein</fullName>
    </submittedName>
</protein>
<feature type="region of interest" description="Disordered" evidence="1">
    <location>
        <begin position="140"/>
        <end position="166"/>
    </location>
</feature>
<dbReference type="EMBL" id="JAODUP010000377">
    <property type="protein sequence ID" value="KAK2151065.1"/>
    <property type="molecule type" value="Genomic_DNA"/>
</dbReference>
<feature type="region of interest" description="Disordered" evidence="1">
    <location>
        <begin position="89"/>
        <end position="112"/>
    </location>
</feature>
<evidence type="ECO:0000313" key="3">
    <source>
        <dbReference type="Proteomes" id="UP001208570"/>
    </source>
</evidence>
<dbReference type="AlphaFoldDB" id="A0AAD9JEV2"/>
<feature type="compositionally biased region" description="Polar residues" evidence="1">
    <location>
        <begin position="89"/>
        <end position="104"/>
    </location>
</feature>
<comment type="caution">
    <text evidence="2">The sequence shown here is derived from an EMBL/GenBank/DDBJ whole genome shotgun (WGS) entry which is preliminary data.</text>
</comment>
<feature type="compositionally biased region" description="Basic and acidic residues" evidence="1">
    <location>
        <begin position="625"/>
        <end position="637"/>
    </location>
</feature>
<proteinExistence type="predicted"/>
<name>A0AAD9JEV2_9ANNE</name>
<gene>
    <name evidence="2" type="ORF">LSH36_377g03037</name>
</gene>
<keyword evidence="3" id="KW-1185">Reference proteome</keyword>
<sequence>ATRLALASASTNQNTTRQVTIFYVTAGSFINQVTSPIANVTSRLAKIDAVVNGMLTVYGIGVDNYTQSGLEEVVRVDLPTSGQDFLFTGNNFTSGSTRSETDMLTSGPAGNETDMLTSGPAGNETDMLTSGLLGSGETYQPTGSTGSVDVFGSTGLPGNGTYQPTGLSGSVETYQPTGSTGNVDIFITEDSPEIWEDAKYEAVGADNAFHLRESYPFDLFPTHLYLRPQDRTKTEFRTTKKEKSTQVLKYLYETSYHLDLTNLILNRESQSSQTDTGQSLTDIKVIDKNVAGADITTPNVASAVSTTPNVASAVSTTPNVASDVSRTPNVASDVSTTPNVASAVSTTPNVASAVSTTPNVASAVSTTPNVASAVSTTPNVASAVSTTPNVASAVSTTPNVASAVSRTPNVASAVSTTPNVASAVSTTPNLAGTTNTTPIETCEHHVIPQPPPLEDVNSVTEGQKHQNEEYSPSVSNPRQIEPEQENVYTNQLAISLARAVSPTGTPTVNQDRLDQDSDDERDYVNVPLRSNPEVDAVSNEGPDYVNVNDFLDPVGSNSDQNDYVNVTDLKPPSYLDVFKSDAKQQMHKFKRLSQRLGELLKPSDVSRPTQPLSKKVLQAGVPLVRHETSPGGEERRPNYVNENVV</sequence>
<organism evidence="2 3">
    <name type="scientific">Paralvinella palmiformis</name>
    <dbReference type="NCBI Taxonomy" id="53620"/>
    <lineage>
        <taxon>Eukaryota</taxon>
        <taxon>Metazoa</taxon>
        <taxon>Spiralia</taxon>
        <taxon>Lophotrochozoa</taxon>
        <taxon>Annelida</taxon>
        <taxon>Polychaeta</taxon>
        <taxon>Sedentaria</taxon>
        <taxon>Canalipalpata</taxon>
        <taxon>Terebellida</taxon>
        <taxon>Terebelliformia</taxon>
        <taxon>Alvinellidae</taxon>
        <taxon>Paralvinella</taxon>
    </lineage>
</organism>
<dbReference type="PANTHER" id="PTHR37492:SF4">
    <property type="entry name" value="TSC22 DOMAIN FAMILY PROTEIN 3 ISOFORM X1"/>
    <property type="match status" value="1"/>
</dbReference>
<evidence type="ECO:0000313" key="2">
    <source>
        <dbReference type="EMBL" id="KAK2151065.1"/>
    </source>
</evidence>
<feature type="non-terminal residue" evidence="2">
    <location>
        <position position="645"/>
    </location>
</feature>
<evidence type="ECO:0000256" key="1">
    <source>
        <dbReference type="SAM" id="MobiDB-lite"/>
    </source>
</evidence>
<feature type="region of interest" description="Disordered" evidence="1">
    <location>
        <begin position="625"/>
        <end position="645"/>
    </location>
</feature>
<reference evidence="2" key="1">
    <citation type="journal article" date="2023" name="Mol. Biol. Evol.">
        <title>Third-Generation Sequencing Reveals the Adaptive Role of the Epigenome in Three Deep-Sea Polychaetes.</title>
        <authorList>
            <person name="Perez M."/>
            <person name="Aroh O."/>
            <person name="Sun Y."/>
            <person name="Lan Y."/>
            <person name="Juniper S.K."/>
            <person name="Young C.R."/>
            <person name="Angers B."/>
            <person name="Qian P.Y."/>
        </authorList>
    </citation>
    <scope>NUCLEOTIDE SEQUENCE</scope>
    <source>
        <strain evidence="2">P08H-3</strain>
    </source>
</reference>
<accession>A0AAD9JEV2</accession>
<feature type="compositionally biased region" description="Polar residues" evidence="1">
    <location>
        <begin position="469"/>
        <end position="478"/>
    </location>
</feature>
<dbReference type="PANTHER" id="PTHR37492">
    <property type="entry name" value="SI:CH211-171H4.7-RELATED"/>
    <property type="match status" value="1"/>
</dbReference>